<comment type="catalytic activity">
    <reaction evidence="6 7">
        <text>L-glutamate 5-semialdehyde + phosphate + NADP(+) = L-glutamyl 5-phosphate + NADPH + H(+)</text>
        <dbReference type="Rhea" id="RHEA:19541"/>
        <dbReference type="ChEBI" id="CHEBI:15378"/>
        <dbReference type="ChEBI" id="CHEBI:43474"/>
        <dbReference type="ChEBI" id="CHEBI:57783"/>
        <dbReference type="ChEBI" id="CHEBI:58066"/>
        <dbReference type="ChEBI" id="CHEBI:58274"/>
        <dbReference type="ChEBI" id="CHEBI:58349"/>
        <dbReference type="EC" id="1.2.1.41"/>
    </reaction>
</comment>
<dbReference type="FunFam" id="3.40.309.10:FF:000006">
    <property type="entry name" value="Gamma-glutamyl phosphate reductase"/>
    <property type="match status" value="1"/>
</dbReference>
<evidence type="ECO:0000256" key="2">
    <source>
        <dbReference type="ARBA" id="ARBA00022605"/>
    </source>
</evidence>
<dbReference type="InterPro" id="IPR016162">
    <property type="entry name" value="Ald_DH_N"/>
</dbReference>
<protein>
    <recommendedName>
        <fullName evidence="7">Gamma-glutamyl phosphate reductase</fullName>
        <shortName evidence="7">GPR</shortName>
        <ecNumber evidence="7">1.2.1.41</ecNumber>
    </recommendedName>
    <alternativeName>
        <fullName evidence="7">Glutamate-5-semialdehyde dehydrogenase</fullName>
    </alternativeName>
    <alternativeName>
        <fullName evidence="7">Glutamyl-gamma-semialdehyde dehydrogenase</fullName>
        <shortName evidence="7">GSA dehydrogenase</shortName>
    </alternativeName>
</protein>
<dbReference type="Pfam" id="PF00171">
    <property type="entry name" value="Aldedh"/>
    <property type="match status" value="1"/>
</dbReference>
<evidence type="ECO:0000256" key="3">
    <source>
        <dbReference type="ARBA" id="ARBA00022650"/>
    </source>
</evidence>
<evidence type="ECO:0000256" key="7">
    <source>
        <dbReference type="HAMAP-Rule" id="MF_00412"/>
    </source>
</evidence>
<dbReference type="AlphaFoldDB" id="A0A1I3W2R2"/>
<evidence type="ECO:0000256" key="5">
    <source>
        <dbReference type="ARBA" id="ARBA00023002"/>
    </source>
</evidence>
<accession>A0A1I3W2R2</accession>
<dbReference type="CDD" id="cd07079">
    <property type="entry name" value="ALDH_F18-19_ProA-GPR"/>
    <property type="match status" value="1"/>
</dbReference>
<dbReference type="STRING" id="52560.SAMN04488082_11215"/>
<dbReference type="GO" id="GO:0004350">
    <property type="term" value="F:glutamate-5-semialdehyde dehydrogenase activity"/>
    <property type="evidence" value="ECO:0007669"/>
    <property type="project" value="UniProtKB-UniRule"/>
</dbReference>
<dbReference type="PANTHER" id="PTHR11063">
    <property type="entry name" value="GLUTAMATE SEMIALDEHYDE DEHYDROGENASE"/>
    <property type="match status" value="1"/>
</dbReference>
<comment type="function">
    <text evidence="7">Catalyzes the NADPH-dependent reduction of L-glutamate 5-phosphate into L-glutamate 5-semialdehyde and phosphate. The product spontaneously undergoes cyclization to form 1-pyrroline-5-carboxylate.</text>
</comment>
<evidence type="ECO:0000256" key="6">
    <source>
        <dbReference type="ARBA" id="ARBA00049024"/>
    </source>
</evidence>
<comment type="subcellular location">
    <subcellularLocation>
        <location evidence="7">Cytoplasm</location>
    </subcellularLocation>
</comment>
<feature type="domain" description="Aldehyde dehydrogenase" evidence="8">
    <location>
        <begin position="5"/>
        <end position="284"/>
    </location>
</feature>
<keyword evidence="3 7" id="KW-0641">Proline biosynthesis</keyword>
<dbReference type="Gene3D" id="3.40.605.10">
    <property type="entry name" value="Aldehyde Dehydrogenase, Chain A, domain 1"/>
    <property type="match status" value="1"/>
</dbReference>
<evidence type="ECO:0000313" key="10">
    <source>
        <dbReference type="Proteomes" id="UP000198635"/>
    </source>
</evidence>
<dbReference type="PIRSF" id="PIRSF000151">
    <property type="entry name" value="GPR"/>
    <property type="match status" value="1"/>
</dbReference>
<dbReference type="GO" id="GO:0050661">
    <property type="term" value="F:NADP binding"/>
    <property type="evidence" value="ECO:0007669"/>
    <property type="project" value="InterPro"/>
</dbReference>
<dbReference type="InterPro" id="IPR016161">
    <property type="entry name" value="Ald_DH/histidinol_DH"/>
</dbReference>
<dbReference type="GO" id="GO:0055129">
    <property type="term" value="P:L-proline biosynthetic process"/>
    <property type="evidence" value="ECO:0007669"/>
    <property type="project" value="UniProtKB-UniRule"/>
</dbReference>
<keyword evidence="2 7" id="KW-0028">Amino-acid biosynthesis</keyword>
<reference evidence="10" key="1">
    <citation type="submission" date="2016-10" db="EMBL/GenBank/DDBJ databases">
        <authorList>
            <person name="Varghese N."/>
            <person name="Submissions S."/>
        </authorList>
    </citation>
    <scope>NUCLEOTIDE SEQUENCE [LARGE SCALE GENOMIC DNA]</scope>
    <source>
        <strain evidence="10">DSM 5918</strain>
    </source>
</reference>
<dbReference type="HAMAP" id="MF_00412">
    <property type="entry name" value="ProA"/>
    <property type="match status" value="1"/>
</dbReference>
<evidence type="ECO:0000259" key="8">
    <source>
        <dbReference type="Pfam" id="PF00171"/>
    </source>
</evidence>
<sequence>MNLESQMRELAASARTAARTLATATGLERNRALLALADLLHDSRQEIFAANTLDLEAARAAGLDEARLDRLRITDGGVDSMADACRHVASLSDPVGEVEGMIRRPNGLLVGRMRIPLGVIAIIYESRPNVTIDAAILCLKAGNSVILRGGSEAYHSNQILGGLLRRALDTAGLPEGCVQIVPTTDRAAVKHLLALDEYIDVVIPRGGEGLIRAVVKDATMPVLKHYKGVCHIYVHKDADQEQALSIVENAKVQRPGVCNALECLLVHEGAAREFLPRLAALLAPLGVSFRACPRSLPHLGDTATPAEADDFGREFLSLTLAVKIVDTQAEAEEHIARYGSGHSEAILTRTHDRAMRFLRTVDASCVLINASTRFNDGGELGLGAEIGISTSKIHAYGPMGVKELTSLKYIVFGEGQVRV</sequence>
<dbReference type="SUPFAM" id="SSF53720">
    <property type="entry name" value="ALDH-like"/>
    <property type="match status" value="1"/>
</dbReference>
<dbReference type="NCBIfam" id="NF001221">
    <property type="entry name" value="PRK00197.1"/>
    <property type="match status" value="1"/>
</dbReference>
<dbReference type="InterPro" id="IPR016163">
    <property type="entry name" value="Ald_DH_C"/>
</dbReference>
<dbReference type="EC" id="1.2.1.41" evidence="7"/>
<dbReference type="OrthoDB" id="9809970at2"/>
<comment type="pathway">
    <text evidence="1 7">Amino-acid biosynthesis; L-proline biosynthesis; L-glutamate 5-semialdehyde from L-glutamate: step 2/2.</text>
</comment>
<dbReference type="Proteomes" id="UP000198635">
    <property type="component" value="Unassembled WGS sequence"/>
</dbReference>
<organism evidence="9 10">
    <name type="scientific">Desulfomicrobium apsheronum</name>
    <dbReference type="NCBI Taxonomy" id="52560"/>
    <lineage>
        <taxon>Bacteria</taxon>
        <taxon>Pseudomonadati</taxon>
        <taxon>Thermodesulfobacteriota</taxon>
        <taxon>Desulfovibrionia</taxon>
        <taxon>Desulfovibrionales</taxon>
        <taxon>Desulfomicrobiaceae</taxon>
        <taxon>Desulfomicrobium</taxon>
    </lineage>
</organism>
<evidence type="ECO:0000256" key="1">
    <source>
        <dbReference type="ARBA" id="ARBA00004985"/>
    </source>
</evidence>
<dbReference type="Gene3D" id="3.40.309.10">
    <property type="entry name" value="Aldehyde Dehydrogenase, Chain A, domain 2"/>
    <property type="match status" value="1"/>
</dbReference>
<dbReference type="EMBL" id="FORX01000012">
    <property type="protein sequence ID" value="SFK01924.1"/>
    <property type="molecule type" value="Genomic_DNA"/>
</dbReference>
<dbReference type="RefSeq" id="WP_092375794.1">
    <property type="nucleotide sequence ID" value="NZ_FORX01000012.1"/>
</dbReference>
<comment type="similarity">
    <text evidence="7">Belongs to the gamma-glutamyl phosphate reductase family.</text>
</comment>
<gene>
    <name evidence="7" type="primary">proA</name>
    <name evidence="9" type="ORF">SAMN04488082_11215</name>
</gene>
<evidence type="ECO:0000256" key="4">
    <source>
        <dbReference type="ARBA" id="ARBA00022857"/>
    </source>
</evidence>
<dbReference type="InterPro" id="IPR012134">
    <property type="entry name" value="Glu-5-SA_DH"/>
</dbReference>
<dbReference type="GO" id="GO:0005737">
    <property type="term" value="C:cytoplasm"/>
    <property type="evidence" value="ECO:0007669"/>
    <property type="project" value="UniProtKB-SubCell"/>
</dbReference>
<keyword evidence="5 7" id="KW-0560">Oxidoreductase</keyword>
<name>A0A1I3W2R2_9BACT</name>
<keyword evidence="7" id="KW-0963">Cytoplasm</keyword>
<evidence type="ECO:0000313" key="9">
    <source>
        <dbReference type="EMBL" id="SFK01924.1"/>
    </source>
</evidence>
<dbReference type="PANTHER" id="PTHR11063:SF8">
    <property type="entry name" value="DELTA-1-PYRROLINE-5-CARBOXYLATE SYNTHASE"/>
    <property type="match status" value="1"/>
</dbReference>
<dbReference type="UniPathway" id="UPA00098">
    <property type="reaction ID" value="UER00360"/>
</dbReference>
<dbReference type="InterPro" id="IPR015590">
    <property type="entry name" value="Aldehyde_DH_dom"/>
</dbReference>
<keyword evidence="4 7" id="KW-0521">NADP</keyword>
<dbReference type="NCBIfam" id="TIGR00407">
    <property type="entry name" value="proA"/>
    <property type="match status" value="1"/>
</dbReference>
<keyword evidence="10" id="KW-1185">Reference proteome</keyword>
<dbReference type="InterPro" id="IPR000965">
    <property type="entry name" value="GPR_dom"/>
</dbReference>
<proteinExistence type="inferred from homology"/>